<evidence type="ECO:0008006" key="4">
    <source>
        <dbReference type="Google" id="ProtNLM"/>
    </source>
</evidence>
<protein>
    <recommendedName>
        <fullName evidence="4">DsrE family protein</fullName>
    </recommendedName>
</protein>
<dbReference type="AlphaFoldDB" id="A0A656HEB9"/>
<organism evidence="2 3">
    <name type="scientific">Thiothrix nivea (strain ATCC 35100 / DSM 5205 / JP2)</name>
    <dbReference type="NCBI Taxonomy" id="870187"/>
    <lineage>
        <taxon>Bacteria</taxon>
        <taxon>Pseudomonadati</taxon>
        <taxon>Pseudomonadota</taxon>
        <taxon>Gammaproteobacteria</taxon>
        <taxon>Thiotrichales</taxon>
        <taxon>Thiotrichaceae</taxon>
        <taxon>Thiothrix</taxon>
    </lineage>
</organism>
<feature type="signal peptide" evidence="1">
    <location>
        <begin position="1"/>
        <end position="26"/>
    </location>
</feature>
<keyword evidence="3" id="KW-1185">Reference proteome</keyword>
<dbReference type="Proteomes" id="UP000005317">
    <property type="component" value="Unassembled WGS sequence"/>
</dbReference>
<dbReference type="RefSeq" id="WP_002707709.1">
    <property type="nucleotide sequence ID" value="NZ_JH651384.1"/>
</dbReference>
<name>A0A656HEB9_THINJ</name>
<accession>A0A656HEB9</accession>
<dbReference type="SUPFAM" id="SSF75169">
    <property type="entry name" value="DsrEFH-like"/>
    <property type="match status" value="1"/>
</dbReference>
<evidence type="ECO:0000313" key="3">
    <source>
        <dbReference type="Proteomes" id="UP000005317"/>
    </source>
</evidence>
<evidence type="ECO:0000313" key="2">
    <source>
        <dbReference type="EMBL" id="EIJ33760.1"/>
    </source>
</evidence>
<sequence precursor="true">MKIRLKLLMYSIVVAASLCSSTFTYAADETQGVLALVTSPEPQTQMMAMVLATQSLTKGKKVQIVLCSGGGDLVLKNSEEVLFEPLKKSPQMLLKNLIKEGANVQVCPLYLPSKGATQNDMIEGVTMAKPSEVTDTLLQPDIKVLNF</sequence>
<gene>
    <name evidence="2" type="ORF">Thini_1141</name>
</gene>
<reference evidence="3" key="1">
    <citation type="journal article" date="2011" name="Stand. Genomic Sci.">
        <title>Genome sequence of the filamentous, gliding Thiothrix nivea neotype strain (JP2(T)).</title>
        <authorList>
            <person name="Lapidus A."/>
            <person name="Nolan M."/>
            <person name="Lucas S."/>
            <person name="Glavina Del Rio T."/>
            <person name="Tice H."/>
            <person name="Cheng J.F."/>
            <person name="Tapia R."/>
            <person name="Han C."/>
            <person name="Goodwin L."/>
            <person name="Pitluck S."/>
            <person name="Liolios K."/>
            <person name="Pagani I."/>
            <person name="Ivanova N."/>
            <person name="Huntemann M."/>
            <person name="Mavromatis K."/>
            <person name="Mikhailova N."/>
            <person name="Pati A."/>
            <person name="Chen A."/>
            <person name="Palaniappan K."/>
            <person name="Land M."/>
            <person name="Brambilla E.M."/>
            <person name="Rohde M."/>
            <person name="Abt B."/>
            <person name="Verbarg S."/>
            <person name="Goker M."/>
            <person name="Bristow J."/>
            <person name="Eisen J.A."/>
            <person name="Markowitz V."/>
            <person name="Hugenholtz P."/>
            <person name="Kyrpides N.C."/>
            <person name="Klenk H.P."/>
            <person name="Woyke T."/>
        </authorList>
    </citation>
    <scope>NUCLEOTIDE SEQUENCE [LARGE SCALE GENOMIC DNA]</scope>
    <source>
        <strain evidence="3">ATCC 35100 / DSM 5205 / JP2</strain>
    </source>
</reference>
<keyword evidence="1" id="KW-0732">Signal</keyword>
<evidence type="ECO:0000256" key="1">
    <source>
        <dbReference type="SAM" id="SignalP"/>
    </source>
</evidence>
<feature type="chain" id="PRO_5024990919" description="DsrE family protein" evidence="1">
    <location>
        <begin position="27"/>
        <end position="147"/>
    </location>
</feature>
<dbReference type="EMBL" id="JH651384">
    <property type="protein sequence ID" value="EIJ33760.1"/>
    <property type="molecule type" value="Genomic_DNA"/>
</dbReference>
<dbReference type="Gene3D" id="3.40.1260.10">
    <property type="entry name" value="DsrEFH-like"/>
    <property type="match status" value="1"/>
</dbReference>
<dbReference type="InterPro" id="IPR027396">
    <property type="entry name" value="DsrEFH-like"/>
</dbReference>
<proteinExistence type="predicted"/>